<evidence type="ECO:0000256" key="2">
    <source>
        <dbReference type="SAM" id="Phobius"/>
    </source>
</evidence>
<feature type="transmembrane region" description="Helical" evidence="2">
    <location>
        <begin position="74"/>
        <end position="95"/>
    </location>
</feature>
<keyword evidence="2" id="KW-0472">Membrane</keyword>
<evidence type="ECO:0000259" key="3">
    <source>
        <dbReference type="Pfam" id="PF02517"/>
    </source>
</evidence>
<sequence>MSALDDPRSTREPAGSIDPPARHDRPAGGFRAWTARRPITAFLLLAVPLGWVVLGVPALTHHGVIPGGRLPAEVFALAATVLVMLPAALWVVSVTEGRAGVRALLSRTFRWRFGPGWWIAVLIALPVTSVAVGVAQGRSVATGDLLPILVREVPLMLLPVVLVNMWEETVWAGFVQTRLERRHGLVWAAALTAIAFAGIHLPMLLADDVSTSAVVGAFGFLLVAALLVRLMIGVFLRATAGSVLAVAVLHGSWNGSSGEDGLVDALLSGGQAVLPALVAVVLVTAAATAVVRPELTRPSRDGDRAAAGSRS</sequence>
<keyword evidence="4" id="KW-0378">Hydrolase</keyword>
<feature type="transmembrane region" description="Helical" evidence="2">
    <location>
        <begin position="235"/>
        <end position="253"/>
    </location>
</feature>
<keyword evidence="5" id="KW-1185">Reference proteome</keyword>
<evidence type="ECO:0000313" key="5">
    <source>
        <dbReference type="Proteomes" id="UP001560045"/>
    </source>
</evidence>
<feature type="region of interest" description="Disordered" evidence="1">
    <location>
        <begin position="1"/>
        <end position="26"/>
    </location>
</feature>
<dbReference type="GO" id="GO:0006508">
    <property type="term" value="P:proteolysis"/>
    <property type="evidence" value="ECO:0007669"/>
    <property type="project" value="UniProtKB-KW"/>
</dbReference>
<dbReference type="EMBL" id="JBFNXQ010000060">
    <property type="protein sequence ID" value="MEX5720122.1"/>
    <property type="molecule type" value="Genomic_DNA"/>
</dbReference>
<feature type="transmembrane region" description="Helical" evidence="2">
    <location>
        <begin position="211"/>
        <end position="228"/>
    </location>
</feature>
<proteinExistence type="predicted"/>
<dbReference type="Pfam" id="PF02517">
    <property type="entry name" value="Rce1-like"/>
    <property type="match status" value="1"/>
</dbReference>
<feature type="transmembrane region" description="Helical" evidence="2">
    <location>
        <begin position="116"/>
        <end position="135"/>
    </location>
</feature>
<evidence type="ECO:0000313" key="4">
    <source>
        <dbReference type="EMBL" id="MEX5720122.1"/>
    </source>
</evidence>
<name>A0ABV3XI30_9ACTN</name>
<dbReference type="Proteomes" id="UP001560045">
    <property type="component" value="Unassembled WGS sequence"/>
</dbReference>
<protein>
    <submittedName>
        <fullName evidence="4">CPBP family glutamic-type intramembrane protease</fullName>
    </submittedName>
</protein>
<feature type="domain" description="CAAX prenyl protease 2/Lysostaphin resistance protein A-like" evidence="3">
    <location>
        <begin position="153"/>
        <end position="255"/>
    </location>
</feature>
<accession>A0ABV3XI30</accession>
<keyword evidence="2" id="KW-1133">Transmembrane helix</keyword>
<feature type="transmembrane region" description="Helical" evidence="2">
    <location>
        <begin position="39"/>
        <end position="59"/>
    </location>
</feature>
<gene>
    <name evidence="4" type="ORF">ABQ292_17310</name>
</gene>
<dbReference type="RefSeq" id="WP_369208642.1">
    <property type="nucleotide sequence ID" value="NZ_JBFNXQ010000060.1"/>
</dbReference>
<keyword evidence="4" id="KW-0645">Protease</keyword>
<organism evidence="4 5">
    <name type="scientific">Geodermatophilus maliterrae</name>
    <dbReference type="NCBI Taxonomy" id="3162531"/>
    <lineage>
        <taxon>Bacteria</taxon>
        <taxon>Bacillati</taxon>
        <taxon>Actinomycetota</taxon>
        <taxon>Actinomycetes</taxon>
        <taxon>Geodermatophilales</taxon>
        <taxon>Geodermatophilaceae</taxon>
        <taxon>Geodermatophilus</taxon>
    </lineage>
</organism>
<dbReference type="GO" id="GO:0008233">
    <property type="term" value="F:peptidase activity"/>
    <property type="evidence" value="ECO:0007669"/>
    <property type="project" value="UniProtKB-KW"/>
</dbReference>
<keyword evidence="2" id="KW-0812">Transmembrane</keyword>
<feature type="compositionally biased region" description="Basic and acidic residues" evidence="1">
    <location>
        <begin position="1"/>
        <end position="11"/>
    </location>
</feature>
<evidence type="ECO:0000256" key="1">
    <source>
        <dbReference type="SAM" id="MobiDB-lite"/>
    </source>
</evidence>
<feature type="transmembrane region" description="Helical" evidence="2">
    <location>
        <begin position="273"/>
        <end position="291"/>
    </location>
</feature>
<dbReference type="InterPro" id="IPR003675">
    <property type="entry name" value="Rce1/LyrA-like_dom"/>
</dbReference>
<comment type="caution">
    <text evidence="4">The sequence shown here is derived from an EMBL/GenBank/DDBJ whole genome shotgun (WGS) entry which is preliminary data.</text>
</comment>
<reference evidence="4 5" key="1">
    <citation type="submission" date="2024-06" db="EMBL/GenBank/DDBJ databases">
        <title>Draft genome sequence of Geodermatophilus badlandi, a novel member of the Geodermatophilaceae isolated from badland sedimentary rocks in the Red desert, Wyoming, USA.</title>
        <authorList>
            <person name="Ben Tekaya S."/>
            <person name="Nouioui I."/>
            <person name="Flores G.M."/>
            <person name="Shaal M.N."/>
            <person name="Bredoire F."/>
            <person name="Basile F."/>
            <person name="Van Diepen L."/>
            <person name="Ward N.L."/>
        </authorList>
    </citation>
    <scope>NUCLEOTIDE SEQUENCE [LARGE SCALE GENOMIC DNA]</scope>
    <source>
        <strain evidence="4 5">WL48A</strain>
    </source>
</reference>
<feature type="transmembrane region" description="Helical" evidence="2">
    <location>
        <begin position="186"/>
        <end position="205"/>
    </location>
</feature>